<dbReference type="UniPathway" id="UPA00148">
    <property type="reaction ID" value="UER00236"/>
</dbReference>
<keyword evidence="1" id="KW-0808">Transferase</keyword>
<dbReference type="Pfam" id="PF02283">
    <property type="entry name" value="CobU"/>
    <property type="match status" value="1"/>
</dbReference>
<dbReference type="Gene3D" id="3.40.50.300">
    <property type="entry name" value="P-loop containing nucleotide triphosphate hydrolases"/>
    <property type="match status" value="1"/>
</dbReference>
<dbReference type="RefSeq" id="WP_072897029.1">
    <property type="nucleotide sequence ID" value="NZ_FQVM01000023.1"/>
</dbReference>
<dbReference type="OrthoDB" id="1766664at2"/>
<organism evidence="1 2">
    <name type="scientific">Clostridium fallax</name>
    <dbReference type="NCBI Taxonomy" id="1533"/>
    <lineage>
        <taxon>Bacteria</taxon>
        <taxon>Bacillati</taxon>
        <taxon>Bacillota</taxon>
        <taxon>Clostridia</taxon>
        <taxon>Eubacteriales</taxon>
        <taxon>Clostridiaceae</taxon>
        <taxon>Clostridium</taxon>
    </lineage>
</organism>
<dbReference type="SUPFAM" id="SSF52540">
    <property type="entry name" value="P-loop containing nucleoside triphosphate hydrolases"/>
    <property type="match status" value="1"/>
</dbReference>
<dbReference type="InterPro" id="IPR027417">
    <property type="entry name" value="P-loop_NTPase"/>
</dbReference>
<name>A0A1M4Y323_9CLOT</name>
<dbReference type="GO" id="GO:0000166">
    <property type="term" value="F:nucleotide binding"/>
    <property type="evidence" value="ECO:0007669"/>
    <property type="project" value="InterPro"/>
</dbReference>
<reference evidence="1 2" key="1">
    <citation type="submission" date="2016-11" db="EMBL/GenBank/DDBJ databases">
        <authorList>
            <person name="Jaros S."/>
            <person name="Januszkiewicz K."/>
            <person name="Wedrychowicz H."/>
        </authorList>
    </citation>
    <scope>NUCLEOTIDE SEQUENCE [LARGE SCALE GENOMIC DNA]</scope>
    <source>
        <strain evidence="1 2">DSM 2631</strain>
    </source>
</reference>
<dbReference type="GO" id="GO:0009236">
    <property type="term" value="P:cobalamin biosynthetic process"/>
    <property type="evidence" value="ECO:0007669"/>
    <property type="project" value="UniProtKB-UniPathway"/>
</dbReference>
<keyword evidence="1" id="KW-0418">Kinase</keyword>
<evidence type="ECO:0000313" key="2">
    <source>
        <dbReference type="Proteomes" id="UP000184035"/>
    </source>
</evidence>
<dbReference type="GO" id="GO:0016779">
    <property type="term" value="F:nucleotidyltransferase activity"/>
    <property type="evidence" value="ECO:0007669"/>
    <property type="project" value="UniProtKB-KW"/>
</dbReference>
<dbReference type="AlphaFoldDB" id="A0A1M4Y323"/>
<dbReference type="STRING" id="1533.SAMN05443638_12331"/>
<keyword evidence="1" id="KW-0548">Nucleotidyltransferase</keyword>
<dbReference type="EMBL" id="FQVM01000023">
    <property type="protein sequence ID" value="SHF00090.1"/>
    <property type="molecule type" value="Genomic_DNA"/>
</dbReference>
<sequence>MILVFGGSFNGKLDFVLEEFGLTKDDVYFCKDENIKLDKKIIYNLEEFTYKAISLGMSPLDILKSHKEELKDKIVICDDISSGVVPIDKTERIWRESTGKCLQWITKNSDKVYRVFFGIGKVIKDE</sequence>
<evidence type="ECO:0000313" key="1">
    <source>
        <dbReference type="EMBL" id="SHF00090.1"/>
    </source>
</evidence>
<dbReference type="InterPro" id="IPR003203">
    <property type="entry name" value="CobU/CobP"/>
</dbReference>
<dbReference type="Proteomes" id="UP000184035">
    <property type="component" value="Unassembled WGS sequence"/>
</dbReference>
<proteinExistence type="predicted"/>
<keyword evidence="2" id="KW-1185">Reference proteome</keyword>
<protein>
    <submittedName>
        <fullName evidence="1">Adenosylcobinamide kinase /adenosylcobinamide-phosphate guanylyltransferase</fullName>
    </submittedName>
</protein>
<dbReference type="GO" id="GO:0043752">
    <property type="term" value="F:adenosylcobinamide kinase activity"/>
    <property type="evidence" value="ECO:0007669"/>
    <property type="project" value="InterPro"/>
</dbReference>
<gene>
    <name evidence="1" type="ORF">SAMN05443638_12331</name>
</gene>
<accession>A0A1M4Y323</accession>